<proteinExistence type="predicted"/>
<dbReference type="AlphaFoldDB" id="A0A0M9GNA9"/>
<protein>
    <recommendedName>
        <fullName evidence="4">DUF3592 domain-containing protein</fullName>
    </recommendedName>
</protein>
<evidence type="ECO:0000313" key="2">
    <source>
        <dbReference type="EMBL" id="KPB01810.1"/>
    </source>
</evidence>
<sequence length="142" mass="15982">MWFLLFLLPIAFLCACLYLTAGVLLFYKNAERTVGEVTRVYERQDSTPWSASQMIYSPVFLYEFADASLTEASAGQSSPNWNFEVGSYHKILYLRGRKGEVKLDNFEALWALPLIIAGVAAASLFPSILGAMLLLRWLRECG</sequence>
<evidence type="ECO:0008006" key="4">
    <source>
        <dbReference type="Google" id="ProtNLM"/>
    </source>
</evidence>
<evidence type="ECO:0000313" key="3">
    <source>
        <dbReference type="Proteomes" id="UP000038011"/>
    </source>
</evidence>
<evidence type="ECO:0000256" key="1">
    <source>
        <dbReference type="SAM" id="Phobius"/>
    </source>
</evidence>
<keyword evidence="1" id="KW-0472">Membrane</keyword>
<name>A0A0M9GNA9_9HYPH</name>
<gene>
    <name evidence="2" type="ORF">SU32_05385</name>
</gene>
<dbReference type="EMBL" id="JXMU01000007">
    <property type="protein sequence ID" value="KPB01810.1"/>
    <property type="molecule type" value="Genomic_DNA"/>
</dbReference>
<accession>A0A0M9GNA9</accession>
<feature type="transmembrane region" description="Helical" evidence="1">
    <location>
        <begin position="110"/>
        <end position="135"/>
    </location>
</feature>
<organism evidence="2 3">
    <name type="scientific">Ahrensia marina</name>
    <dbReference type="NCBI Taxonomy" id="1514904"/>
    <lineage>
        <taxon>Bacteria</taxon>
        <taxon>Pseudomonadati</taxon>
        <taxon>Pseudomonadota</taxon>
        <taxon>Alphaproteobacteria</taxon>
        <taxon>Hyphomicrobiales</taxon>
        <taxon>Ahrensiaceae</taxon>
        <taxon>Ahrensia</taxon>
    </lineage>
</organism>
<keyword evidence="1" id="KW-0812">Transmembrane</keyword>
<comment type="caution">
    <text evidence="2">The sequence shown here is derived from an EMBL/GenBank/DDBJ whole genome shotgun (WGS) entry which is preliminary data.</text>
</comment>
<keyword evidence="1" id="KW-1133">Transmembrane helix</keyword>
<dbReference type="Proteomes" id="UP000038011">
    <property type="component" value="Unassembled WGS sequence"/>
</dbReference>
<reference evidence="2 3" key="1">
    <citation type="submission" date="2015-01" db="EMBL/GenBank/DDBJ databases">
        <title>Ahrensia donghaiensis sp. nov., a novel dimethylsulphoniopropionate-cleavage bacterium isolated from seawater and emended descriptions of the genus Ahrensia and Ahrensia kielensis.</title>
        <authorList>
            <person name="Liu J."/>
        </authorList>
    </citation>
    <scope>NUCLEOTIDE SEQUENCE [LARGE SCALE GENOMIC DNA]</scope>
    <source>
        <strain evidence="2 3">LZD062</strain>
    </source>
</reference>
<keyword evidence="3" id="KW-1185">Reference proteome</keyword>
<dbReference type="PATRIC" id="fig|1514904.3.peg.3101"/>